<proteinExistence type="predicted"/>
<feature type="region of interest" description="Disordered" evidence="1">
    <location>
        <begin position="36"/>
        <end position="128"/>
    </location>
</feature>
<organism evidence="2 3">
    <name type="scientific">Stephania cephalantha</name>
    <dbReference type="NCBI Taxonomy" id="152367"/>
    <lineage>
        <taxon>Eukaryota</taxon>
        <taxon>Viridiplantae</taxon>
        <taxon>Streptophyta</taxon>
        <taxon>Embryophyta</taxon>
        <taxon>Tracheophyta</taxon>
        <taxon>Spermatophyta</taxon>
        <taxon>Magnoliopsida</taxon>
        <taxon>Ranunculales</taxon>
        <taxon>Menispermaceae</taxon>
        <taxon>Menispermoideae</taxon>
        <taxon>Cissampelideae</taxon>
        <taxon>Stephania</taxon>
    </lineage>
</organism>
<comment type="caution">
    <text evidence="2">The sequence shown here is derived from an EMBL/GenBank/DDBJ whole genome shotgun (WGS) entry which is preliminary data.</text>
</comment>
<reference evidence="2 3" key="1">
    <citation type="submission" date="2024-01" db="EMBL/GenBank/DDBJ databases">
        <title>Genome assemblies of Stephania.</title>
        <authorList>
            <person name="Yang L."/>
        </authorList>
    </citation>
    <scope>NUCLEOTIDE SEQUENCE [LARGE SCALE GENOMIC DNA]</scope>
    <source>
        <strain evidence="2">JXDWG</strain>
        <tissue evidence="2">Leaf</tissue>
    </source>
</reference>
<evidence type="ECO:0000256" key="1">
    <source>
        <dbReference type="SAM" id="MobiDB-lite"/>
    </source>
</evidence>
<dbReference type="EMBL" id="JBBNAG010000006">
    <property type="protein sequence ID" value="KAK9125222.1"/>
    <property type="molecule type" value="Genomic_DNA"/>
</dbReference>
<evidence type="ECO:0000313" key="2">
    <source>
        <dbReference type="EMBL" id="KAK9125222.1"/>
    </source>
</evidence>
<dbReference type="Proteomes" id="UP001419268">
    <property type="component" value="Unassembled WGS sequence"/>
</dbReference>
<dbReference type="AlphaFoldDB" id="A0AAP0J2K6"/>
<evidence type="ECO:0000313" key="3">
    <source>
        <dbReference type="Proteomes" id="UP001419268"/>
    </source>
</evidence>
<accession>A0AAP0J2K6</accession>
<gene>
    <name evidence="2" type="ORF">Scep_014068</name>
</gene>
<sequence>MAVANAYPVFKRMQVRASPCATPACVSLTPVNASLSQKDETGSEPLGGACSHSGWRPPTASNRKDKQKIHTQASGLASSRRPRKGVLQDKASHVVEHHERDLTIARGQTEGEVSESSDDSLGNEETEEGNADWFAGVVNGVEGILNCHCDINLPTSSSPIPRVFAQVMLANNPETHFRVFAEDSREIQITLESLVTHVTSLSDDVKEQELIHAHQQKIESCHCSKQGGGELSIVKPQAESTNGAQN</sequence>
<feature type="compositionally biased region" description="Basic and acidic residues" evidence="1">
    <location>
        <begin position="86"/>
        <end position="103"/>
    </location>
</feature>
<keyword evidence="3" id="KW-1185">Reference proteome</keyword>
<protein>
    <submittedName>
        <fullName evidence="2">Uncharacterized protein</fullName>
    </submittedName>
</protein>
<feature type="compositionally biased region" description="Acidic residues" evidence="1">
    <location>
        <begin position="112"/>
        <end position="128"/>
    </location>
</feature>
<name>A0AAP0J2K6_9MAGN</name>